<reference evidence="1" key="1">
    <citation type="submission" date="2025-08" db="UniProtKB">
        <authorList>
            <consortium name="Ensembl"/>
        </authorList>
    </citation>
    <scope>IDENTIFICATION</scope>
</reference>
<dbReference type="InterPro" id="IPR008978">
    <property type="entry name" value="HSP20-like_chaperone"/>
</dbReference>
<reference evidence="1" key="2">
    <citation type="submission" date="2025-09" db="UniProtKB">
        <authorList>
            <consortium name="Ensembl"/>
        </authorList>
    </citation>
    <scope>IDENTIFICATION</scope>
</reference>
<evidence type="ECO:0000313" key="2">
    <source>
        <dbReference type="Proteomes" id="UP000694393"/>
    </source>
</evidence>
<name>A0A8C8SIT4_9SAUR</name>
<dbReference type="Gene3D" id="2.60.40.790">
    <property type="match status" value="1"/>
</dbReference>
<accession>A0A8C8SIT4</accession>
<proteinExistence type="predicted"/>
<dbReference type="AlphaFoldDB" id="A0A8C8SIT4"/>
<dbReference type="Proteomes" id="UP000694393">
    <property type="component" value="Unplaced"/>
</dbReference>
<sequence>RGQPGSLPTAPLCPPFQCTQDEESLVLLLQVPSIQPQSLKGEVGANHYSLTFCSEHPASYSFHLQFPPEKKLAPAETGVTVSPSNAVIGLAKAPESAGLWEKMYFGLNSNALQERWFVSEENVDEFLDSVLCPSFLKQSTLESQPLIEVLDVTEDKSQIRLKVKICLTAVHLTLAADCFMALILFNKNV</sequence>
<evidence type="ECO:0000313" key="1">
    <source>
        <dbReference type="Ensembl" id="ENSPCEP00000020477.1"/>
    </source>
</evidence>
<keyword evidence="2" id="KW-1185">Reference proteome</keyword>
<dbReference type="Ensembl" id="ENSPCET00000021181.1">
    <property type="protein sequence ID" value="ENSPCEP00000020477.1"/>
    <property type="gene ID" value="ENSPCEG00000015835.1"/>
</dbReference>
<organism evidence="1 2">
    <name type="scientific">Pelusios castaneus</name>
    <name type="common">West African mud turtle</name>
    <dbReference type="NCBI Taxonomy" id="367368"/>
    <lineage>
        <taxon>Eukaryota</taxon>
        <taxon>Metazoa</taxon>
        <taxon>Chordata</taxon>
        <taxon>Craniata</taxon>
        <taxon>Vertebrata</taxon>
        <taxon>Euteleostomi</taxon>
        <taxon>Archelosauria</taxon>
        <taxon>Testudinata</taxon>
        <taxon>Testudines</taxon>
        <taxon>Pleurodira</taxon>
        <taxon>Pelomedusidae</taxon>
        <taxon>Pelusios</taxon>
    </lineage>
</organism>
<evidence type="ECO:0008006" key="3">
    <source>
        <dbReference type="Google" id="ProtNLM"/>
    </source>
</evidence>
<protein>
    <recommendedName>
        <fullName evidence="3">Protein kintoun</fullName>
    </recommendedName>
</protein>